<feature type="transmembrane region" description="Helical" evidence="5">
    <location>
        <begin position="12"/>
        <end position="29"/>
    </location>
</feature>
<accession>E8LN27</accession>
<dbReference type="PANTHER" id="PTHR23514:SF13">
    <property type="entry name" value="INNER MEMBRANE PROTEIN YBJJ"/>
    <property type="match status" value="1"/>
</dbReference>
<feature type="transmembrane region" description="Helical" evidence="5">
    <location>
        <begin position="76"/>
        <end position="94"/>
    </location>
</feature>
<comment type="subcellular location">
    <subcellularLocation>
        <location evidence="1">Membrane</location>
        <topology evidence="1">Multi-pass membrane protein</topology>
    </subcellularLocation>
</comment>
<gene>
    <name evidence="6" type="ORF">HMPREF9444_02180</name>
</gene>
<dbReference type="InterPro" id="IPR051788">
    <property type="entry name" value="MFS_Transporter"/>
</dbReference>
<evidence type="ECO:0000256" key="3">
    <source>
        <dbReference type="ARBA" id="ARBA00022989"/>
    </source>
</evidence>
<feature type="transmembrane region" description="Helical" evidence="5">
    <location>
        <begin position="163"/>
        <end position="181"/>
    </location>
</feature>
<sequence>MFCANRPAGTVFAARAAFALAGFAIASWAPLVPYIKEELSLTHLELSRIILLMGTGSIIGMLLISFFISFAGIQNALSLSVAALTGSLLLLAAMPPIHLLAPTVFIFGLTLGCVEVGGNIYGTHLEKTTKRILLPSMHGCYSLGEIIALAIICALIFLKFSIFAAIAIPSVILTGITLNALRNIGSVAIFNSDKKHKEKMFVLPKGAVIFFAFISSLIYMVEGGMLDWSGLFLLQKTDISIGFASSAYIVLIIAMAAGRFSGAYLIGKFKNYKVVLGGVSLCATALIAVYFAQNLIIIYACFMVLGFALANIMPICISLAGKQQSMPVIAAVSSISTCGYGALILGPALIGFMSELITLNGAFGALGLMSLALSFIIIYKRRLFAIA</sequence>
<evidence type="ECO:0000256" key="5">
    <source>
        <dbReference type="SAM" id="Phobius"/>
    </source>
</evidence>
<organism evidence="6 7">
    <name type="scientific">Succinatimonas hippei (strain DSM 22608 / JCM 16073 / KCTC 15190 / YIT 12066)</name>
    <dbReference type="NCBI Taxonomy" id="762983"/>
    <lineage>
        <taxon>Bacteria</taxon>
        <taxon>Pseudomonadati</taxon>
        <taxon>Pseudomonadota</taxon>
        <taxon>Gammaproteobacteria</taxon>
        <taxon>Aeromonadales</taxon>
        <taxon>Succinivibrionaceae</taxon>
        <taxon>Succinatimonas</taxon>
    </lineage>
</organism>
<name>E8LN27_SUCHY</name>
<keyword evidence="7" id="KW-1185">Reference proteome</keyword>
<feature type="transmembrane region" description="Helical" evidence="5">
    <location>
        <begin position="356"/>
        <end position="379"/>
    </location>
</feature>
<dbReference type="Gene3D" id="1.20.1250.20">
    <property type="entry name" value="MFS general substrate transporter like domains"/>
    <property type="match status" value="1"/>
</dbReference>
<evidence type="ECO:0000256" key="4">
    <source>
        <dbReference type="ARBA" id="ARBA00023136"/>
    </source>
</evidence>
<dbReference type="HOGENOM" id="CLU_035309_1_0_6"/>
<dbReference type="GO" id="GO:0016020">
    <property type="term" value="C:membrane"/>
    <property type="evidence" value="ECO:0007669"/>
    <property type="project" value="UniProtKB-SubCell"/>
</dbReference>
<dbReference type="RefSeq" id="WP_009144315.1">
    <property type="nucleotide sequence ID" value="NZ_GL831075.1"/>
</dbReference>
<comment type="caution">
    <text evidence="6">The sequence shown here is derived from an EMBL/GenBank/DDBJ whole genome shotgun (WGS) entry which is preliminary data.</text>
</comment>
<evidence type="ECO:0000256" key="1">
    <source>
        <dbReference type="ARBA" id="ARBA00004141"/>
    </source>
</evidence>
<feature type="transmembrane region" description="Helical" evidence="5">
    <location>
        <begin position="328"/>
        <end position="350"/>
    </location>
</feature>
<evidence type="ECO:0000313" key="6">
    <source>
        <dbReference type="EMBL" id="EFY06088.1"/>
    </source>
</evidence>
<reference evidence="6 7" key="1">
    <citation type="submission" date="2011-01" db="EMBL/GenBank/DDBJ databases">
        <authorList>
            <person name="Weinstock G."/>
            <person name="Sodergren E."/>
            <person name="Clifton S."/>
            <person name="Fulton L."/>
            <person name="Fulton B."/>
            <person name="Courtney L."/>
            <person name="Fronick C."/>
            <person name="Harrison M."/>
            <person name="Strong C."/>
            <person name="Farmer C."/>
            <person name="Delahaunty K."/>
            <person name="Markovic C."/>
            <person name="Hall O."/>
            <person name="Minx P."/>
            <person name="Tomlinson C."/>
            <person name="Mitreva M."/>
            <person name="Hou S."/>
            <person name="Chen J."/>
            <person name="Wollam A."/>
            <person name="Pepin K.H."/>
            <person name="Johnson M."/>
            <person name="Bhonagiri V."/>
            <person name="Zhang X."/>
            <person name="Suruliraj S."/>
            <person name="Warren W."/>
            <person name="Chinwalla A."/>
            <person name="Mardis E.R."/>
            <person name="Wilson R.K."/>
        </authorList>
    </citation>
    <scope>NUCLEOTIDE SEQUENCE [LARGE SCALE GENOMIC DNA]</scope>
    <source>
        <strain evidence="7">DSM 22608 / JCM 16073 / KCTC 15190 / YIT 12066</strain>
    </source>
</reference>
<proteinExistence type="predicted"/>
<keyword evidence="2 5" id="KW-0812">Transmembrane</keyword>
<feature type="transmembrane region" description="Helical" evidence="5">
    <location>
        <begin position="202"/>
        <end position="221"/>
    </location>
</feature>
<keyword evidence="4 5" id="KW-0472">Membrane</keyword>
<dbReference type="EMBL" id="AEVO01000156">
    <property type="protein sequence ID" value="EFY06088.1"/>
    <property type="molecule type" value="Genomic_DNA"/>
</dbReference>
<dbReference type="CDD" id="cd17393">
    <property type="entry name" value="MFS_MosC_like"/>
    <property type="match status" value="1"/>
</dbReference>
<feature type="transmembrane region" description="Helical" evidence="5">
    <location>
        <begin position="297"/>
        <end position="321"/>
    </location>
</feature>
<dbReference type="InterPro" id="IPR036259">
    <property type="entry name" value="MFS_trans_sf"/>
</dbReference>
<dbReference type="STRING" id="762983.HMPREF9444_02180"/>
<dbReference type="SUPFAM" id="SSF103473">
    <property type="entry name" value="MFS general substrate transporter"/>
    <property type="match status" value="1"/>
</dbReference>
<dbReference type="OrthoDB" id="9810941at2"/>
<feature type="transmembrane region" description="Helical" evidence="5">
    <location>
        <begin position="272"/>
        <end position="291"/>
    </location>
</feature>
<dbReference type="eggNOG" id="COG0738">
    <property type="taxonomic scope" value="Bacteria"/>
</dbReference>
<keyword evidence="3 5" id="KW-1133">Transmembrane helix</keyword>
<feature type="transmembrane region" description="Helical" evidence="5">
    <location>
        <begin position="100"/>
        <end position="121"/>
    </location>
</feature>
<feature type="transmembrane region" description="Helical" evidence="5">
    <location>
        <begin position="49"/>
        <end position="69"/>
    </location>
</feature>
<dbReference type="AlphaFoldDB" id="E8LN27"/>
<evidence type="ECO:0000313" key="7">
    <source>
        <dbReference type="Proteomes" id="UP000018458"/>
    </source>
</evidence>
<protein>
    <submittedName>
        <fullName evidence="6">Transporter, major facilitator family protein</fullName>
    </submittedName>
</protein>
<dbReference type="Proteomes" id="UP000018458">
    <property type="component" value="Unassembled WGS sequence"/>
</dbReference>
<dbReference type="PANTHER" id="PTHR23514">
    <property type="entry name" value="BYPASS OF STOP CODON PROTEIN 6"/>
    <property type="match status" value="1"/>
</dbReference>
<feature type="transmembrane region" description="Helical" evidence="5">
    <location>
        <begin position="133"/>
        <end position="157"/>
    </location>
</feature>
<evidence type="ECO:0000256" key="2">
    <source>
        <dbReference type="ARBA" id="ARBA00022692"/>
    </source>
</evidence>
<feature type="transmembrane region" description="Helical" evidence="5">
    <location>
        <begin position="241"/>
        <end position="260"/>
    </location>
</feature>